<dbReference type="GO" id="GO:0019902">
    <property type="term" value="F:phosphatase binding"/>
    <property type="evidence" value="ECO:0007669"/>
    <property type="project" value="TreeGrafter"/>
</dbReference>
<dbReference type="PANTHER" id="PTHR22028">
    <property type="entry name" value="SFI1 SPINDLE BODY DOMAIN-CONTAINING PROTEIN-RELATED"/>
    <property type="match status" value="1"/>
</dbReference>
<dbReference type="EMBL" id="OD001791">
    <property type="protein sequence ID" value="CAD7403175.1"/>
    <property type="molecule type" value="Genomic_DNA"/>
</dbReference>
<accession>A0A7R9CW58</accession>
<gene>
    <name evidence="2" type="ORF">TPSB3V08_LOCUS3926</name>
</gene>
<proteinExistence type="predicted"/>
<evidence type="ECO:0000256" key="1">
    <source>
        <dbReference type="SAM" id="MobiDB-lite"/>
    </source>
</evidence>
<sequence>MQKIKKEKVTKALQKNQTNIKKFGIKAWKKYTSSKKTKHLVLKLSDEMYHEKCLKKAISIWKHQNSVFKVRFKALRRYTIMQRRKHELHNKSESIRESKLLSKCVRSWLSRWTEVRDEMTMEKQAVSHHMEPTVPRDHLAQETGGDSLQPLQTQNDAHFVSESCKRKDTLTRAILRHRETVTRRVFLGWLQSCRASRAASVAAEQLACRRSAKEKQTAFRRWCLHTVERKTERARTCLAMRHHRLASLRHAMVRWRRYLGYKARKRRREAEWSDRARERLHSGLLRRYLHQWQSEYRTSWQAEKHYNSKLTKMYFNVWRISHRNETANKEKKKKLSDIGTMLICKRCVDVWLARYAKEKELKNKGIKSLVHWCENLQRKCLKQWHDYTVRKQRSRSRYREAELFHRQLLQQEALTVWLQAAAVAREEQRGRALARATEASMAGFWREPYLTVTKDQFRIASKYFQIWKTKVWGKKQSFQNTTGQNKHRHNMSTNALTAMHKQRFVSHQREAMVGAETNFTDATRKISSINESREHEALFHRFSAMKVNRPQPRIPHFLRENLTLDKCFSVSGEPHEGQRPVLEGGSGPITVSCRLSRDIKTTNGELEDEMNDRNGLSGMSPDSLDSNSCPTDRTYTVRSTALLQSLVPPQYYEETMQRSADSHILLQPPSFFK</sequence>
<reference evidence="2" key="1">
    <citation type="submission" date="2020-11" db="EMBL/GenBank/DDBJ databases">
        <authorList>
            <person name="Tran Van P."/>
        </authorList>
    </citation>
    <scope>NUCLEOTIDE SEQUENCE</scope>
</reference>
<dbReference type="PANTHER" id="PTHR22028:SF9">
    <property type="entry name" value="SFI1 SPINDLE BODY DOMAIN-CONTAINING PROTEIN"/>
    <property type="match status" value="1"/>
</dbReference>
<organism evidence="2">
    <name type="scientific">Timema poppense</name>
    <name type="common">Walking stick</name>
    <dbReference type="NCBI Taxonomy" id="170557"/>
    <lineage>
        <taxon>Eukaryota</taxon>
        <taxon>Metazoa</taxon>
        <taxon>Ecdysozoa</taxon>
        <taxon>Arthropoda</taxon>
        <taxon>Hexapoda</taxon>
        <taxon>Insecta</taxon>
        <taxon>Pterygota</taxon>
        <taxon>Neoptera</taxon>
        <taxon>Polyneoptera</taxon>
        <taxon>Phasmatodea</taxon>
        <taxon>Timematodea</taxon>
        <taxon>Timematoidea</taxon>
        <taxon>Timematidae</taxon>
        <taxon>Timema</taxon>
    </lineage>
</organism>
<protein>
    <recommendedName>
        <fullName evidence="3">Sfi1 spindle body domain-containing protein</fullName>
    </recommendedName>
</protein>
<dbReference type="InterPro" id="IPR052270">
    <property type="entry name" value="CACF_protein"/>
</dbReference>
<evidence type="ECO:0008006" key="3">
    <source>
        <dbReference type="Google" id="ProtNLM"/>
    </source>
</evidence>
<name>A0A7R9CW58_TIMPO</name>
<evidence type="ECO:0000313" key="2">
    <source>
        <dbReference type="EMBL" id="CAD7403175.1"/>
    </source>
</evidence>
<feature type="region of interest" description="Disordered" evidence="1">
    <location>
        <begin position="607"/>
        <end position="630"/>
    </location>
</feature>
<dbReference type="AlphaFoldDB" id="A0A7R9CW58"/>